<evidence type="ECO:0000256" key="1">
    <source>
        <dbReference type="SAM" id="Phobius"/>
    </source>
</evidence>
<name>A0ABP8GI06_9SPHI</name>
<protein>
    <submittedName>
        <fullName evidence="2">Uncharacterized protein</fullName>
    </submittedName>
</protein>
<keyword evidence="3" id="KW-1185">Reference proteome</keyword>
<comment type="caution">
    <text evidence="2">The sequence shown here is derived from an EMBL/GenBank/DDBJ whole genome shotgun (WGS) entry which is preliminary data.</text>
</comment>
<accession>A0ABP8GI06</accession>
<evidence type="ECO:0000313" key="3">
    <source>
        <dbReference type="Proteomes" id="UP001500582"/>
    </source>
</evidence>
<dbReference type="EMBL" id="BAABFT010000006">
    <property type="protein sequence ID" value="GAA4324768.1"/>
    <property type="molecule type" value="Genomic_DNA"/>
</dbReference>
<reference evidence="3" key="1">
    <citation type="journal article" date="2019" name="Int. J. Syst. Evol. Microbiol.">
        <title>The Global Catalogue of Microorganisms (GCM) 10K type strain sequencing project: providing services to taxonomists for standard genome sequencing and annotation.</title>
        <authorList>
            <consortium name="The Broad Institute Genomics Platform"/>
            <consortium name="The Broad Institute Genome Sequencing Center for Infectious Disease"/>
            <person name="Wu L."/>
            <person name="Ma J."/>
        </authorList>
    </citation>
    <scope>NUCLEOTIDE SEQUENCE [LARGE SCALE GENOMIC DNA]</scope>
    <source>
        <strain evidence="3">JCM 17705</strain>
    </source>
</reference>
<feature type="transmembrane region" description="Helical" evidence="1">
    <location>
        <begin position="37"/>
        <end position="61"/>
    </location>
</feature>
<dbReference type="Proteomes" id="UP001500582">
    <property type="component" value="Unassembled WGS sequence"/>
</dbReference>
<dbReference type="RefSeq" id="WP_345211585.1">
    <property type="nucleotide sequence ID" value="NZ_BAABFT010000006.1"/>
</dbReference>
<keyword evidence="1" id="KW-0472">Membrane</keyword>
<organism evidence="2 3">
    <name type="scientific">Mucilaginibacter gynuensis</name>
    <dbReference type="NCBI Taxonomy" id="1302236"/>
    <lineage>
        <taxon>Bacteria</taxon>
        <taxon>Pseudomonadati</taxon>
        <taxon>Bacteroidota</taxon>
        <taxon>Sphingobacteriia</taxon>
        <taxon>Sphingobacteriales</taxon>
        <taxon>Sphingobacteriaceae</taxon>
        <taxon>Mucilaginibacter</taxon>
    </lineage>
</organism>
<keyword evidence="1" id="KW-1133">Transmembrane helix</keyword>
<proteinExistence type="predicted"/>
<feature type="transmembrane region" description="Helical" evidence="1">
    <location>
        <begin position="12"/>
        <end position="31"/>
    </location>
</feature>
<keyword evidence="1" id="KW-0812">Transmembrane</keyword>
<gene>
    <name evidence="2" type="ORF">GCM10023149_26610</name>
</gene>
<evidence type="ECO:0000313" key="2">
    <source>
        <dbReference type="EMBL" id="GAA4324768.1"/>
    </source>
</evidence>
<sequence>MSSLENANAEGHYKLLIVAIVIGLFGVFFRFVGETSIYSWVANIALVIGSLIAFKAVFAILK</sequence>